<dbReference type="GO" id="GO:0003677">
    <property type="term" value="F:DNA binding"/>
    <property type="evidence" value="ECO:0007669"/>
    <property type="project" value="UniProtKB-KW"/>
</dbReference>
<dbReference type="InterPro" id="IPR006554">
    <property type="entry name" value="Helicase-like_DEXD_c2"/>
</dbReference>
<dbReference type="FunFam" id="3.40.50.300:FF:002774">
    <property type="entry name" value="ATP-dependent DNA helicase chl1"/>
    <property type="match status" value="1"/>
</dbReference>
<evidence type="ECO:0000256" key="10">
    <source>
        <dbReference type="ARBA" id="ARBA00022840"/>
    </source>
</evidence>
<evidence type="ECO:0000256" key="18">
    <source>
        <dbReference type="ARBA" id="ARBA00044969"/>
    </source>
</evidence>
<dbReference type="InterPro" id="IPR002464">
    <property type="entry name" value="DNA/RNA_helicase_DEAH_CS"/>
</dbReference>
<protein>
    <recommendedName>
        <fullName evidence="5">ATP-dependent DNA helicase CHL1</fullName>
        <ecNumber evidence="18">5.6.2.3</ecNumber>
    </recommendedName>
    <alternativeName>
        <fullName evidence="4">ATP-dependent DNA helicase chl1</fullName>
    </alternativeName>
    <alternativeName>
        <fullName evidence="17">Chromosome loss protein 1</fullName>
    </alternativeName>
    <alternativeName>
        <fullName evidence="19 20">DNA 5'-3' helicase CHL1</fullName>
    </alternativeName>
</protein>
<evidence type="ECO:0000256" key="1">
    <source>
        <dbReference type="ARBA" id="ARBA00001966"/>
    </source>
</evidence>
<evidence type="ECO:0000256" key="20">
    <source>
        <dbReference type="ARBA" id="ARBA00045008"/>
    </source>
</evidence>
<evidence type="ECO:0000256" key="15">
    <source>
        <dbReference type="ARBA" id="ARBA00023242"/>
    </source>
</evidence>
<evidence type="ECO:0000256" key="13">
    <source>
        <dbReference type="ARBA" id="ARBA00023125"/>
    </source>
</evidence>
<dbReference type="GO" id="GO:0051536">
    <property type="term" value="F:iron-sulfur cluster binding"/>
    <property type="evidence" value="ECO:0007669"/>
    <property type="project" value="UniProtKB-KW"/>
</dbReference>
<comment type="subcellular location">
    <subcellularLocation>
        <location evidence="2">Nucleus</location>
    </subcellularLocation>
</comment>
<dbReference type="GO" id="GO:0005634">
    <property type="term" value="C:nucleus"/>
    <property type="evidence" value="ECO:0007669"/>
    <property type="project" value="UniProtKB-SubCell"/>
</dbReference>
<evidence type="ECO:0000256" key="5">
    <source>
        <dbReference type="ARBA" id="ARBA00017386"/>
    </source>
</evidence>
<keyword evidence="14" id="KW-0413">Isomerase</keyword>
<dbReference type="PANTHER" id="PTHR11472">
    <property type="entry name" value="DNA REPAIR DEAD HELICASE RAD3/XP-D SUBFAMILY MEMBER"/>
    <property type="match status" value="1"/>
</dbReference>
<evidence type="ECO:0000256" key="14">
    <source>
        <dbReference type="ARBA" id="ARBA00023235"/>
    </source>
</evidence>
<evidence type="ECO:0000256" key="22">
    <source>
        <dbReference type="ARBA" id="ARBA00048954"/>
    </source>
</evidence>
<proteinExistence type="inferred from homology"/>
<evidence type="ECO:0000256" key="21">
    <source>
        <dbReference type="ARBA" id="ARBA00045702"/>
    </source>
</evidence>
<dbReference type="Gene3D" id="3.40.50.300">
    <property type="entry name" value="P-loop containing nucleotide triphosphate hydrolases"/>
    <property type="match status" value="3"/>
</dbReference>
<feature type="region of interest" description="Disordered" evidence="23">
    <location>
        <begin position="125"/>
        <end position="168"/>
    </location>
</feature>
<evidence type="ECO:0000313" key="25">
    <source>
        <dbReference type="EMBL" id="QDS71585.1"/>
    </source>
</evidence>
<dbReference type="GO" id="GO:0034085">
    <property type="term" value="P:establishment of sister chromatid cohesion"/>
    <property type="evidence" value="ECO:0007669"/>
    <property type="project" value="TreeGrafter"/>
</dbReference>
<evidence type="ECO:0000256" key="8">
    <source>
        <dbReference type="ARBA" id="ARBA00022801"/>
    </source>
</evidence>
<keyword evidence="6" id="KW-0479">Metal-binding</keyword>
<evidence type="ECO:0000256" key="6">
    <source>
        <dbReference type="ARBA" id="ARBA00022723"/>
    </source>
</evidence>
<dbReference type="SUPFAM" id="SSF52540">
    <property type="entry name" value="P-loop containing nucleoside triphosphate hydrolases"/>
    <property type="match status" value="1"/>
</dbReference>
<feature type="domain" description="Helicase ATP-binding" evidence="24">
    <location>
        <begin position="2"/>
        <end position="421"/>
    </location>
</feature>
<dbReference type="GO" id="GO:0006974">
    <property type="term" value="P:DNA damage response"/>
    <property type="evidence" value="ECO:0007669"/>
    <property type="project" value="UniProtKB-ARBA"/>
</dbReference>
<dbReference type="EMBL" id="CP042190">
    <property type="protein sequence ID" value="QDS71585.1"/>
    <property type="molecule type" value="Genomic_DNA"/>
</dbReference>
<dbReference type="InterPro" id="IPR006555">
    <property type="entry name" value="ATP-dep_Helicase_C"/>
</dbReference>
<dbReference type="PANTHER" id="PTHR11472:SF41">
    <property type="entry name" value="ATP-DEPENDENT DNA HELICASE DDX11-RELATED"/>
    <property type="match status" value="1"/>
</dbReference>
<evidence type="ECO:0000256" key="11">
    <source>
        <dbReference type="ARBA" id="ARBA00023004"/>
    </source>
</evidence>
<evidence type="ECO:0000256" key="19">
    <source>
        <dbReference type="ARBA" id="ARBA00044998"/>
    </source>
</evidence>
<evidence type="ECO:0000256" key="23">
    <source>
        <dbReference type="SAM" id="MobiDB-lite"/>
    </source>
</evidence>
<evidence type="ECO:0000256" key="16">
    <source>
        <dbReference type="ARBA" id="ARBA00023306"/>
    </source>
</evidence>
<dbReference type="OrthoDB" id="267079at2759"/>
<dbReference type="EC" id="5.6.2.3" evidence="18"/>
<dbReference type="InterPro" id="IPR010614">
    <property type="entry name" value="RAD3-like_helicase_DEAD"/>
</dbReference>
<organism evidence="25 26">
    <name type="scientific">Venturia effusa</name>
    <dbReference type="NCBI Taxonomy" id="50376"/>
    <lineage>
        <taxon>Eukaryota</taxon>
        <taxon>Fungi</taxon>
        <taxon>Dikarya</taxon>
        <taxon>Ascomycota</taxon>
        <taxon>Pezizomycotina</taxon>
        <taxon>Dothideomycetes</taxon>
        <taxon>Pleosporomycetidae</taxon>
        <taxon>Venturiales</taxon>
        <taxon>Venturiaceae</taxon>
        <taxon>Venturia</taxon>
    </lineage>
</organism>
<dbReference type="CDD" id="cd18788">
    <property type="entry name" value="SF2_C_XPD"/>
    <property type="match status" value="1"/>
</dbReference>
<feature type="compositionally biased region" description="Basic and acidic residues" evidence="23">
    <location>
        <begin position="131"/>
        <end position="143"/>
    </location>
</feature>
<feature type="compositionally biased region" description="Polar residues" evidence="23">
    <location>
        <begin position="702"/>
        <end position="713"/>
    </location>
</feature>
<comment type="catalytic activity">
    <reaction evidence="22">
        <text>ATP + H2O = ADP + phosphate + H(+)</text>
        <dbReference type="Rhea" id="RHEA:13065"/>
        <dbReference type="ChEBI" id="CHEBI:15377"/>
        <dbReference type="ChEBI" id="CHEBI:15378"/>
        <dbReference type="ChEBI" id="CHEBI:30616"/>
        <dbReference type="ChEBI" id="CHEBI:43474"/>
        <dbReference type="ChEBI" id="CHEBI:456216"/>
        <dbReference type="EC" id="5.6.2.3"/>
    </reaction>
</comment>
<name>A0A517L7I8_9PEZI</name>
<comment type="cofactor">
    <cofactor evidence="1">
        <name>[4Fe-4S] cluster</name>
        <dbReference type="ChEBI" id="CHEBI:49883"/>
    </cofactor>
</comment>
<accession>A0A517L7I8</accession>
<keyword evidence="8" id="KW-0378">Hydrolase</keyword>
<feature type="compositionally biased region" description="Acidic residues" evidence="23">
    <location>
        <begin position="144"/>
        <end position="155"/>
    </location>
</feature>
<dbReference type="GO" id="GO:0006139">
    <property type="term" value="P:nucleobase-containing compound metabolic process"/>
    <property type="evidence" value="ECO:0007669"/>
    <property type="project" value="InterPro"/>
</dbReference>
<evidence type="ECO:0000256" key="2">
    <source>
        <dbReference type="ARBA" id="ARBA00004123"/>
    </source>
</evidence>
<feature type="region of interest" description="Disordered" evidence="23">
    <location>
        <begin position="68"/>
        <end position="98"/>
    </location>
</feature>
<keyword evidence="13" id="KW-0238">DNA-binding</keyword>
<dbReference type="GO" id="GO:0046872">
    <property type="term" value="F:metal ion binding"/>
    <property type="evidence" value="ECO:0007669"/>
    <property type="project" value="UniProtKB-KW"/>
</dbReference>
<dbReference type="STRING" id="50376.A0A517L7I8"/>
<dbReference type="GO" id="GO:0016818">
    <property type="term" value="F:hydrolase activity, acting on acid anhydrides, in phosphorus-containing anhydrides"/>
    <property type="evidence" value="ECO:0007669"/>
    <property type="project" value="InterPro"/>
</dbReference>
<dbReference type="PROSITE" id="PS51193">
    <property type="entry name" value="HELICASE_ATP_BIND_2"/>
    <property type="match status" value="1"/>
</dbReference>
<dbReference type="Proteomes" id="UP000316270">
    <property type="component" value="Chromosome 6"/>
</dbReference>
<dbReference type="InterPro" id="IPR014013">
    <property type="entry name" value="Helic_SF1/SF2_ATP-bd_DinG/Rad3"/>
</dbReference>
<evidence type="ECO:0000256" key="4">
    <source>
        <dbReference type="ARBA" id="ARBA00016387"/>
    </source>
</evidence>
<evidence type="ECO:0000259" key="24">
    <source>
        <dbReference type="PROSITE" id="PS51193"/>
    </source>
</evidence>
<comment type="similarity">
    <text evidence="3">Belongs to the DEAD box helicase family. DEAH subfamily. DDX11/CHL1 sub-subfamily.</text>
</comment>
<evidence type="ECO:0000256" key="17">
    <source>
        <dbReference type="ARBA" id="ARBA00029709"/>
    </source>
</evidence>
<sequence>MAQKNFYHPFQPYPIQEEFMNALYECIEEGKIGIFESPTGTGKSLSLICGSLTWLREHKRKEFDESLLRSADDDDDDPEWMKEHARNERRRNALQHRQDLESRLAKVRAREKKVKQLYENGEPLAKRRRIANRDGNQEPRDEQFLLDDYESEREDGDGSKGNRNPDGLSAETQALLKKLGMNYGSPTTEEDTEMPDELKIFFCSRTHSQLSQFSNELRRVRMPPAIEPDPPDPSATEEQDLSEEIKHLTLGSRKNLCINANVNKLASATAINERCLELQQPGTSADCKCPHLPNKENETLVHDFRDHALARIRDIEDLGAIGKKLGICPYYASRPAIRPSEIVTLPYPLLLQKSAREALNLSLKGHVIIIDEAHNLMDAIAGIYSISVSLAQLERGRGQLMVYLQKFRNRLKGSNRVYVTQTVRMLDSLVAYLKSKVSSGKALEGQVALGELMTGKGVDQINLFKLTRYLQDSKLARKVDGYVLHTEQEAQEAAKANVSRGQATKAPREISVPVLTHIQGFLLALMNPSAEGRFFYSRTKEDNDITLKYMLLDPTFHFKEIVEEARAVILAGGTMSPMDDYIKHLFSYTSPSRIMTLSCGHVIPPSNLLAWPVTQGDDGVDFDLTFENREAKTMIDRIGDTLLRLIQNIPDGVVVFFPSYAYLDTCIATWKNPPPPGQSKKSLYELLEERKPIFLEPRSEQAGPSPTTPQTQHPKPGPAATTEALLQSYSTTITTSPTQRGALLLSVINGSLSEGINFSDRLGRAVIVVGLPYPNPHSAEWKAKTEYITRKAAAAALDKGMMGRSEAVARGKAEARGFYENAMMRAVNQAVGRAIRHKDDYAAILLLDRRHAGERIRGKLPGWIQGSLRRPGCLGEVQEGLRAFFAGKGDMVGV</sequence>
<evidence type="ECO:0000256" key="12">
    <source>
        <dbReference type="ARBA" id="ARBA00023014"/>
    </source>
</evidence>
<keyword evidence="12" id="KW-0411">Iron-sulfur</keyword>
<dbReference type="NCBIfam" id="TIGR00604">
    <property type="entry name" value="rad3"/>
    <property type="match status" value="1"/>
</dbReference>
<dbReference type="InterPro" id="IPR027417">
    <property type="entry name" value="P-loop_NTPase"/>
</dbReference>
<evidence type="ECO:0000313" key="26">
    <source>
        <dbReference type="Proteomes" id="UP000316270"/>
    </source>
</evidence>
<dbReference type="InterPro" id="IPR013020">
    <property type="entry name" value="Rad3/Chl1-like"/>
</dbReference>
<comment type="function">
    <text evidence="21">ATP-dependent DNA helicase important for chromosome transmission and normal cell cycle progression in G(2)/M. May have a role in changing DNA topology to allow the loading of proteins involved in maintaining sister chromatid cohesion in the vicinity of the centromeres. Has a specific role in chromosome segregation during meiosis II.</text>
</comment>
<dbReference type="InterPro" id="IPR045028">
    <property type="entry name" value="DinG/Rad3-like"/>
</dbReference>
<dbReference type="Pfam" id="PF06733">
    <property type="entry name" value="DEAD_2"/>
    <property type="match status" value="1"/>
</dbReference>
<evidence type="ECO:0000256" key="7">
    <source>
        <dbReference type="ARBA" id="ARBA00022741"/>
    </source>
</evidence>
<keyword evidence="16" id="KW-0131">Cell cycle</keyword>
<keyword evidence="7" id="KW-0547">Nucleotide-binding</keyword>
<dbReference type="GO" id="GO:0005524">
    <property type="term" value="F:ATP binding"/>
    <property type="evidence" value="ECO:0007669"/>
    <property type="project" value="UniProtKB-KW"/>
</dbReference>
<keyword evidence="15" id="KW-0539">Nucleus</keyword>
<dbReference type="AlphaFoldDB" id="A0A517L7I8"/>
<dbReference type="PROSITE" id="PS00690">
    <property type="entry name" value="DEAH_ATP_HELICASE"/>
    <property type="match status" value="1"/>
</dbReference>
<reference evidence="25 26" key="1">
    <citation type="submission" date="2019-07" db="EMBL/GenBank/DDBJ databases">
        <title>Finished genome of Venturia effusa.</title>
        <authorList>
            <person name="Young C.A."/>
            <person name="Cox M.P."/>
            <person name="Ganley A.R.D."/>
            <person name="David W.J."/>
        </authorList>
    </citation>
    <scope>NUCLEOTIDE SEQUENCE [LARGE SCALE GENOMIC DNA]</scope>
    <source>
        <strain evidence="26">albino</strain>
    </source>
</reference>
<dbReference type="SMART" id="SM00491">
    <property type="entry name" value="HELICc2"/>
    <property type="match status" value="1"/>
</dbReference>
<keyword evidence="26" id="KW-1185">Reference proteome</keyword>
<keyword evidence="11" id="KW-0408">Iron</keyword>
<dbReference type="SMART" id="SM00488">
    <property type="entry name" value="DEXDc2"/>
    <property type="match status" value="1"/>
</dbReference>
<keyword evidence="9" id="KW-0347">Helicase</keyword>
<dbReference type="Pfam" id="PF13307">
    <property type="entry name" value="Helicase_C_2"/>
    <property type="match status" value="1"/>
</dbReference>
<feature type="region of interest" description="Disordered" evidence="23">
    <location>
        <begin position="695"/>
        <end position="720"/>
    </location>
</feature>
<gene>
    <name evidence="25" type="ORF">FKW77_006132</name>
</gene>
<evidence type="ECO:0000256" key="9">
    <source>
        <dbReference type="ARBA" id="ARBA00022806"/>
    </source>
</evidence>
<evidence type="ECO:0000256" key="3">
    <source>
        <dbReference type="ARBA" id="ARBA00008435"/>
    </source>
</evidence>
<dbReference type="GO" id="GO:0043139">
    <property type="term" value="F:5'-3' DNA helicase activity"/>
    <property type="evidence" value="ECO:0007669"/>
    <property type="project" value="UniProtKB-EC"/>
</dbReference>
<keyword evidence="10" id="KW-0067">ATP-binding</keyword>